<comment type="caution">
    <text evidence="2">The sequence shown here is derived from an EMBL/GenBank/DDBJ whole genome shotgun (WGS) entry which is preliminary data.</text>
</comment>
<evidence type="ECO:0000313" key="2">
    <source>
        <dbReference type="EMBL" id="NWN92633.1"/>
    </source>
</evidence>
<evidence type="ECO:0000256" key="1">
    <source>
        <dbReference type="SAM" id="Phobius"/>
    </source>
</evidence>
<dbReference type="InterPro" id="IPR032092">
    <property type="entry name" value="PilW"/>
</dbReference>
<keyword evidence="1" id="KW-0472">Membrane</keyword>
<sequence length="353" mass="38086">MKFQSKKPNLLKGPGLQDGLSLVELMIALLLSTFIILGVLTMYLDSTKTSQVSRSLARVQEAGRISLDLIARDVRMGGFAGCADPFQKLHPAFDASTLDADFFANSLRGARVSGEHWDDFVGNNSIAALENNAVIDSDVLQLRRANGPFVTLDSEMASPDSTIVTDSDQAVTNFRVGENALITNCVAADVFAISDPDGVADNEINHDTLSNAYPEGSRVFHFNTTVYWVGDTGRTDQQGNAVFALYQDGLEVVAGVERLQTLYGVRGNDDSLRFLNSGEMDADQWDLVDVVQVGVLVSDEQSVMEASDAKGYTLPGVTVQPSGTAGADATYPDDGRLRATFSTTIKLRNQIDE</sequence>
<organism evidence="2 3">
    <name type="scientific">Marinobacter adhaerens</name>
    <dbReference type="NCBI Taxonomy" id="1033846"/>
    <lineage>
        <taxon>Bacteria</taxon>
        <taxon>Pseudomonadati</taxon>
        <taxon>Pseudomonadota</taxon>
        <taxon>Gammaproteobacteria</taxon>
        <taxon>Pseudomonadales</taxon>
        <taxon>Marinobacteraceae</taxon>
        <taxon>Marinobacter</taxon>
    </lineage>
</organism>
<protein>
    <submittedName>
        <fullName evidence="2">Pilus assembly protein PilW</fullName>
    </submittedName>
</protein>
<evidence type="ECO:0000313" key="3">
    <source>
        <dbReference type="Proteomes" id="UP000536442"/>
    </source>
</evidence>
<accession>A0A851HUE9</accession>
<gene>
    <name evidence="2" type="ORF">HLV39_14140</name>
</gene>
<keyword evidence="3" id="KW-1185">Reference proteome</keyword>
<dbReference type="AlphaFoldDB" id="A0A851HUE9"/>
<dbReference type="Proteomes" id="UP000536442">
    <property type="component" value="Unassembled WGS sequence"/>
</dbReference>
<proteinExistence type="predicted"/>
<dbReference type="EMBL" id="JABEVQ010000008">
    <property type="protein sequence ID" value="NWN92633.1"/>
    <property type="molecule type" value="Genomic_DNA"/>
</dbReference>
<name>A0A851HUE9_9GAMM</name>
<feature type="transmembrane region" description="Helical" evidence="1">
    <location>
        <begin position="21"/>
        <end position="44"/>
    </location>
</feature>
<dbReference type="GO" id="GO:0043683">
    <property type="term" value="P:type IV pilus assembly"/>
    <property type="evidence" value="ECO:0007669"/>
    <property type="project" value="InterPro"/>
</dbReference>
<keyword evidence="1" id="KW-0812">Transmembrane</keyword>
<keyword evidence="1" id="KW-1133">Transmembrane helix</keyword>
<dbReference type="Pfam" id="PF16074">
    <property type="entry name" value="PilW"/>
    <property type="match status" value="1"/>
</dbReference>
<reference evidence="2 3" key="1">
    <citation type="submission" date="2020-03" db="EMBL/GenBank/DDBJ databases">
        <title>Metagenomic, metatranscriptomic, and metabolomic analyses revealed the key microbes and metabolic features during the fermentation of ganjang, Korean traditional soy sauce.</title>
        <authorList>
            <person name="Chun B.H."/>
            <person name="Jeon C.O."/>
        </authorList>
    </citation>
    <scope>NUCLEOTIDE SEQUENCE [LARGE SCALE GENOMIC DNA]</scope>
    <source>
        <strain evidence="2 3">KG14</strain>
    </source>
</reference>